<comment type="caution">
    <text evidence="2">The sequence shown here is derived from an EMBL/GenBank/DDBJ whole genome shotgun (WGS) entry which is preliminary data.</text>
</comment>
<evidence type="ECO:0000313" key="3">
    <source>
        <dbReference type="Proteomes" id="UP000712281"/>
    </source>
</evidence>
<feature type="compositionally biased region" description="Basic and acidic residues" evidence="1">
    <location>
        <begin position="66"/>
        <end position="93"/>
    </location>
</feature>
<protein>
    <submittedName>
        <fullName evidence="2">Uncharacterized protein</fullName>
    </submittedName>
</protein>
<dbReference type="EMBL" id="QGKW02001660">
    <property type="protein sequence ID" value="KAF2579124.1"/>
    <property type="molecule type" value="Genomic_DNA"/>
</dbReference>
<feature type="region of interest" description="Disordered" evidence="1">
    <location>
        <begin position="65"/>
        <end position="93"/>
    </location>
</feature>
<evidence type="ECO:0000256" key="1">
    <source>
        <dbReference type="SAM" id="MobiDB-lite"/>
    </source>
</evidence>
<evidence type="ECO:0000313" key="2">
    <source>
        <dbReference type="EMBL" id="KAF2579124.1"/>
    </source>
</evidence>
<feature type="region of interest" description="Disordered" evidence="1">
    <location>
        <begin position="1"/>
        <end position="52"/>
    </location>
</feature>
<organism evidence="2 3">
    <name type="scientific">Brassica cretica</name>
    <name type="common">Mustard</name>
    <dbReference type="NCBI Taxonomy" id="69181"/>
    <lineage>
        <taxon>Eukaryota</taxon>
        <taxon>Viridiplantae</taxon>
        <taxon>Streptophyta</taxon>
        <taxon>Embryophyta</taxon>
        <taxon>Tracheophyta</taxon>
        <taxon>Spermatophyta</taxon>
        <taxon>Magnoliopsida</taxon>
        <taxon>eudicotyledons</taxon>
        <taxon>Gunneridae</taxon>
        <taxon>Pentapetalae</taxon>
        <taxon>rosids</taxon>
        <taxon>malvids</taxon>
        <taxon>Brassicales</taxon>
        <taxon>Brassicaceae</taxon>
        <taxon>Brassiceae</taxon>
        <taxon>Brassica</taxon>
    </lineage>
</organism>
<gene>
    <name evidence="2" type="ORF">F2Q68_00006407</name>
</gene>
<dbReference type="Proteomes" id="UP000712281">
    <property type="component" value="Unassembled WGS sequence"/>
</dbReference>
<sequence>MKQENGQGEFGQELTEVAPSRHQQKRLAYASEAPLEEEDLDQQNRAISTERQRFTRSNAVYTEARVTVKHERYNRLQHRPHDTKNTTKTSKEH</sequence>
<reference evidence="2" key="1">
    <citation type="submission" date="2019-12" db="EMBL/GenBank/DDBJ databases">
        <title>Genome sequencing and annotation of Brassica cretica.</title>
        <authorList>
            <person name="Studholme D.J."/>
            <person name="Sarris P.F."/>
        </authorList>
    </citation>
    <scope>NUCLEOTIDE SEQUENCE</scope>
    <source>
        <strain evidence="2">PFS-001/15</strain>
        <tissue evidence="2">Leaf</tissue>
    </source>
</reference>
<proteinExistence type="predicted"/>
<dbReference type="AlphaFoldDB" id="A0A8S9JAE3"/>
<name>A0A8S9JAE3_BRACR</name>
<accession>A0A8S9JAE3</accession>